<reference evidence="1" key="1">
    <citation type="journal article" date="2021" name="Proc. Natl. Acad. Sci. U.S.A.">
        <title>A Catalog of Tens of Thousands of Viruses from Human Metagenomes Reveals Hidden Associations with Chronic Diseases.</title>
        <authorList>
            <person name="Tisza M.J."/>
            <person name="Buck C.B."/>
        </authorList>
    </citation>
    <scope>NUCLEOTIDE SEQUENCE</scope>
    <source>
        <strain evidence="1">CtWDo30</strain>
    </source>
</reference>
<dbReference type="EMBL" id="BK015068">
    <property type="protein sequence ID" value="DAD89706.1"/>
    <property type="molecule type" value="Genomic_DNA"/>
</dbReference>
<proteinExistence type="predicted"/>
<evidence type="ECO:0000313" key="1">
    <source>
        <dbReference type="EMBL" id="DAD89706.1"/>
    </source>
</evidence>
<sequence>MIQYENIQKALGAEIAISQRMGNAIYKWNKMYINEAPWLCKEVKSLNLPAAICQEMARLVTMESQIGINGSARADFISQTLEKFFAKLPIYVEHACSAGGIVFKPYATPDGKIAVDIARCGNFFPTAFNSAGEATGMIFPEFKRAGRKLYTRLEWHQLDGDTYTVDNRAFVSTKALVRTDDIIRLGQEIPLTEVPEWEALEPHVELHNADRPLFSYFMIPLANNIDVDSPLGVSIYSRAVNQIRDADEQYGATLWEFRSKETAIQASSEFFKRTRNGEVILPKGKERLYHNLGDNITGKNDEPFFNAFSPDIRDQSFFNGYNKIVQKVEFNSGLAYGTLSDPQVVEKTAEEIKASKQRSYATVKSIQNSLQNAIDLLIGAVDAWCDMESLAPAGTIETSYDWDDSLVVDKKSDIEQLRADVSLGAVGLVEYRMHRFGETEEQAKKMIPDLIDETNVQE</sequence>
<accession>A0A8S5N604</accession>
<protein>
    <submittedName>
        <fullName evidence="1">Portal protein</fullName>
    </submittedName>
</protein>
<organism evidence="1">
    <name type="scientific">Siphoviridae sp. ctWDo30</name>
    <dbReference type="NCBI Taxonomy" id="2826360"/>
    <lineage>
        <taxon>Viruses</taxon>
        <taxon>Duplodnaviria</taxon>
        <taxon>Heunggongvirae</taxon>
        <taxon>Uroviricota</taxon>
        <taxon>Caudoviricetes</taxon>
    </lineage>
</organism>
<name>A0A8S5N604_9CAUD</name>